<name>A0A183U0T9_TOXCA</name>
<sequence length="75" mass="8001">MMFKVHGEDSPGIDNAGEAVACIAGETDHPDDIHRLNAKRDDQPTAGESQGGVGLMINKFRSAACTTACIRQLME</sequence>
<organism evidence="3 4">
    <name type="scientific">Toxocara canis</name>
    <name type="common">Canine roundworm</name>
    <dbReference type="NCBI Taxonomy" id="6265"/>
    <lineage>
        <taxon>Eukaryota</taxon>
        <taxon>Metazoa</taxon>
        <taxon>Ecdysozoa</taxon>
        <taxon>Nematoda</taxon>
        <taxon>Chromadorea</taxon>
        <taxon>Rhabditida</taxon>
        <taxon>Spirurina</taxon>
        <taxon>Ascaridomorpha</taxon>
        <taxon>Ascaridoidea</taxon>
        <taxon>Toxocaridae</taxon>
        <taxon>Toxocara</taxon>
    </lineage>
</organism>
<reference evidence="2 3" key="2">
    <citation type="submission" date="2018-11" db="EMBL/GenBank/DDBJ databases">
        <authorList>
            <consortium name="Pathogen Informatics"/>
        </authorList>
    </citation>
    <scope>NUCLEOTIDE SEQUENCE [LARGE SCALE GENOMIC DNA]</scope>
</reference>
<protein>
    <submittedName>
        <fullName evidence="4">Phosphopyruvate hydratase</fullName>
    </submittedName>
</protein>
<accession>A0A183U0T9</accession>
<feature type="compositionally biased region" description="Basic and acidic residues" evidence="1">
    <location>
        <begin position="30"/>
        <end position="43"/>
    </location>
</feature>
<dbReference type="Proteomes" id="UP000050794">
    <property type="component" value="Unassembled WGS sequence"/>
</dbReference>
<evidence type="ECO:0000256" key="1">
    <source>
        <dbReference type="SAM" id="MobiDB-lite"/>
    </source>
</evidence>
<reference evidence="4" key="1">
    <citation type="submission" date="2016-06" db="UniProtKB">
        <authorList>
            <consortium name="WormBaseParasite"/>
        </authorList>
    </citation>
    <scope>IDENTIFICATION</scope>
</reference>
<keyword evidence="3" id="KW-1185">Reference proteome</keyword>
<evidence type="ECO:0000313" key="2">
    <source>
        <dbReference type="EMBL" id="VDM27484.1"/>
    </source>
</evidence>
<gene>
    <name evidence="2" type="ORF">TCNE_LOCUS2109</name>
</gene>
<feature type="region of interest" description="Disordered" evidence="1">
    <location>
        <begin position="30"/>
        <end position="52"/>
    </location>
</feature>
<dbReference type="AlphaFoldDB" id="A0A183U0T9"/>
<dbReference type="EMBL" id="UYWY01001938">
    <property type="protein sequence ID" value="VDM27484.1"/>
    <property type="molecule type" value="Genomic_DNA"/>
</dbReference>
<proteinExistence type="predicted"/>
<evidence type="ECO:0000313" key="4">
    <source>
        <dbReference type="WBParaSite" id="TCNE_0000210901-mRNA-1"/>
    </source>
</evidence>
<dbReference type="WBParaSite" id="TCNE_0000210901-mRNA-1">
    <property type="protein sequence ID" value="TCNE_0000210901-mRNA-1"/>
    <property type="gene ID" value="TCNE_0000210901"/>
</dbReference>
<evidence type="ECO:0000313" key="3">
    <source>
        <dbReference type="Proteomes" id="UP000050794"/>
    </source>
</evidence>